<evidence type="ECO:0000313" key="3">
    <source>
        <dbReference type="Proteomes" id="UP001596047"/>
    </source>
</evidence>
<protein>
    <recommendedName>
        <fullName evidence="4">DUF3934 domain-containing protein</fullName>
    </recommendedName>
</protein>
<dbReference type="Proteomes" id="UP001596047">
    <property type="component" value="Unassembled WGS sequence"/>
</dbReference>
<organism evidence="2 3">
    <name type="scientific">Paenibacillus solisilvae</name>
    <dbReference type="NCBI Taxonomy" id="2486751"/>
    <lineage>
        <taxon>Bacteria</taxon>
        <taxon>Bacillati</taxon>
        <taxon>Bacillota</taxon>
        <taxon>Bacilli</taxon>
        <taxon>Bacillales</taxon>
        <taxon>Paenibacillaceae</taxon>
        <taxon>Paenibacillus</taxon>
    </lineage>
</organism>
<name>A0ABW0W5Z4_9BACL</name>
<accession>A0ABW0W5Z4</accession>
<keyword evidence="3" id="KW-1185">Reference proteome</keyword>
<evidence type="ECO:0008006" key="4">
    <source>
        <dbReference type="Google" id="ProtNLM"/>
    </source>
</evidence>
<dbReference type="EMBL" id="JBHSOW010000081">
    <property type="protein sequence ID" value="MFC5651856.1"/>
    <property type="molecule type" value="Genomic_DNA"/>
</dbReference>
<gene>
    <name evidence="2" type="ORF">ACFPYJ_22590</name>
</gene>
<comment type="caution">
    <text evidence="2">The sequence shown here is derived from an EMBL/GenBank/DDBJ whole genome shotgun (WGS) entry which is preliminary data.</text>
</comment>
<feature type="region of interest" description="Disordered" evidence="1">
    <location>
        <begin position="1"/>
        <end position="35"/>
    </location>
</feature>
<reference evidence="3" key="1">
    <citation type="journal article" date="2019" name="Int. J. Syst. Evol. Microbiol.">
        <title>The Global Catalogue of Microorganisms (GCM) 10K type strain sequencing project: providing services to taxonomists for standard genome sequencing and annotation.</title>
        <authorList>
            <consortium name="The Broad Institute Genomics Platform"/>
            <consortium name="The Broad Institute Genome Sequencing Center for Infectious Disease"/>
            <person name="Wu L."/>
            <person name="Ma J."/>
        </authorList>
    </citation>
    <scope>NUCLEOTIDE SEQUENCE [LARGE SCALE GENOMIC DNA]</scope>
    <source>
        <strain evidence="3">CGMCC 1.3240</strain>
    </source>
</reference>
<feature type="compositionally biased region" description="Basic residues" evidence="1">
    <location>
        <begin position="1"/>
        <end position="11"/>
    </location>
</feature>
<evidence type="ECO:0000313" key="2">
    <source>
        <dbReference type="EMBL" id="MFC5651856.1"/>
    </source>
</evidence>
<sequence>MTKSLARKRMEKKLQQGSMDPRLQRGNWNGVKPVTKVKPNKKKYVLPKNDDDRVFKQAA</sequence>
<proteinExistence type="predicted"/>
<evidence type="ECO:0000256" key="1">
    <source>
        <dbReference type="SAM" id="MobiDB-lite"/>
    </source>
</evidence>
<dbReference type="RefSeq" id="WP_379190491.1">
    <property type="nucleotide sequence ID" value="NZ_JBHSOW010000081.1"/>
</dbReference>